<feature type="compositionally biased region" description="Acidic residues" evidence="13">
    <location>
        <begin position="230"/>
        <end position="240"/>
    </location>
</feature>
<protein>
    <recommendedName>
        <fullName evidence="18">Zinc finger protein</fullName>
    </recommendedName>
</protein>
<dbReference type="SUPFAM" id="SSF57667">
    <property type="entry name" value="beta-beta-alpha zinc fingers"/>
    <property type="match status" value="3"/>
</dbReference>
<keyword evidence="17" id="KW-1185">Reference proteome</keyword>
<feature type="domain" description="ZAD" evidence="15">
    <location>
        <begin position="11"/>
        <end position="86"/>
    </location>
</feature>
<dbReference type="FunFam" id="3.30.160.60:FF:000097">
    <property type="entry name" value="Zinc finger protein"/>
    <property type="match status" value="1"/>
</dbReference>
<dbReference type="Gene3D" id="3.30.160.60">
    <property type="entry name" value="Classic Zinc Finger"/>
    <property type="match status" value="7"/>
</dbReference>
<dbReference type="Gene3D" id="3.40.1800.20">
    <property type="match status" value="1"/>
</dbReference>
<feature type="domain" description="C2H2-type" evidence="14">
    <location>
        <begin position="320"/>
        <end position="347"/>
    </location>
</feature>
<comment type="function">
    <text evidence="1">May be involved in transcriptional regulation.</text>
</comment>
<feature type="compositionally biased region" description="Basic and acidic residues" evidence="13">
    <location>
        <begin position="627"/>
        <end position="643"/>
    </location>
</feature>
<comment type="subcellular location">
    <subcellularLocation>
        <location evidence="2">Nucleus</location>
    </subcellularLocation>
</comment>
<dbReference type="PROSITE" id="PS51915">
    <property type="entry name" value="ZAD"/>
    <property type="match status" value="1"/>
</dbReference>
<evidence type="ECO:0000256" key="3">
    <source>
        <dbReference type="ARBA" id="ARBA00022723"/>
    </source>
</evidence>
<gene>
    <name evidence="16" type="ORF">R5R35_005231</name>
</gene>
<keyword evidence="9" id="KW-0804">Transcription</keyword>
<keyword evidence="5 11" id="KW-0863">Zinc-finger</keyword>
<evidence type="ECO:0000313" key="16">
    <source>
        <dbReference type="EMBL" id="KAK7866796.1"/>
    </source>
</evidence>
<feature type="region of interest" description="Disordered" evidence="13">
    <location>
        <begin position="607"/>
        <end position="680"/>
    </location>
</feature>
<feature type="binding site" evidence="12">
    <location>
        <position position="13"/>
    </location>
    <ligand>
        <name>Zn(2+)</name>
        <dbReference type="ChEBI" id="CHEBI:29105"/>
    </ligand>
</feature>
<name>A0AAN9VNT9_9ORTH</name>
<keyword evidence="8" id="KW-0238">DNA-binding</keyword>
<sequence>MATIIERDVNDFCRLCAGETISGVVIYSSEGLHLCLEEKILQCLRIEISKEDVLPKKVCCPCQSRLEESHRFAVQANEVQRTLELLVQKSHIIEQNIDVKLEELDIKDEINDLPLDVTIETASERKNESKIDLPRENYIAGVQSSTVSKNQVKTENARRDECSNRYASKLKKQHQKTDSDLQSSELETNKNAMCSFPSPSQCLISDDAENSDANAQEKRESDEDVKERWEVEEEEIADEYEIEENVEEMNIINDPESHNEFQPFKLDGTTNDDLIESEMKFRAGEEEEEEDDDDYEEGEEGGEKDVDENTKEEWKTHWGIKCNECDEVFPYRSQFDKHYRGSYDKIPIYTCSYCNKSMEKYSTFRSHCYRHVTEGRYRCEYCQKGFSLRSMLHVHILAKHTSVKPFICEECGKGFVTRPGLNIHLKKHKNDEKQEYPCSECGKILRTRGGLTAHENVHRLGRRFMCDVCGKTFTQKANLQQHHKAHTGERPFACLRCGKRFAEKSHLNRHNSFHSEKRPFQCTVCLKTYKTERCLKVHAMVHSEARPYVCTYCNKGFLSSTKLKQHYNIHTGERPYACKFCERTFTNYPNWLKHTRRRHKEFLNVGSSAQNTSSQTAAQAQPQPHSQEQHHHQHQQEGQEQQHEQLFQHQHSQHNPDRRNSLDNSGVSAQTQLSDVSTQLSETCMDPANASSLEMLQQYSRSEPTKLEQTLSPHDNQKCQVISHQPAHHQPMEQTFSLPQVYPDHLISIHPHNILPL</sequence>
<feature type="compositionally biased region" description="Acidic residues" evidence="13">
    <location>
        <begin position="285"/>
        <end position="300"/>
    </location>
</feature>
<dbReference type="FunFam" id="3.30.160.60:FF:000110">
    <property type="entry name" value="Zinc finger protein-like"/>
    <property type="match status" value="1"/>
</dbReference>
<proteinExistence type="predicted"/>
<evidence type="ECO:0000256" key="10">
    <source>
        <dbReference type="ARBA" id="ARBA00023242"/>
    </source>
</evidence>
<dbReference type="SMART" id="SM00355">
    <property type="entry name" value="ZnF_C2H2"/>
    <property type="match status" value="10"/>
</dbReference>
<feature type="domain" description="C2H2-type" evidence="14">
    <location>
        <begin position="436"/>
        <end position="463"/>
    </location>
</feature>
<dbReference type="FunFam" id="3.30.160.60:FF:000671">
    <property type="entry name" value="Zinc finger protein 26"/>
    <property type="match status" value="1"/>
</dbReference>
<evidence type="ECO:0000256" key="5">
    <source>
        <dbReference type="ARBA" id="ARBA00022771"/>
    </source>
</evidence>
<feature type="domain" description="C2H2-type" evidence="14">
    <location>
        <begin position="377"/>
        <end position="405"/>
    </location>
</feature>
<evidence type="ECO:0000256" key="13">
    <source>
        <dbReference type="SAM" id="MobiDB-lite"/>
    </source>
</evidence>
<reference evidence="16 17" key="1">
    <citation type="submission" date="2024-03" db="EMBL/GenBank/DDBJ databases">
        <title>The genome assembly and annotation of the cricket Gryllus longicercus Weissman &amp; Gray.</title>
        <authorList>
            <person name="Szrajer S."/>
            <person name="Gray D."/>
            <person name="Ylla G."/>
        </authorList>
    </citation>
    <scope>NUCLEOTIDE SEQUENCE [LARGE SCALE GENOMIC DNA]</scope>
    <source>
        <strain evidence="16">DAG 2021-001</strain>
        <tissue evidence="16">Whole body minus gut</tissue>
    </source>
</reference>
<dbReference type="Pfam" id="PF07776">
    <property type="entry name" value="zf-AD"/>
    <property type="match status" value="1"/>
</dbReference>
<dbReference type="GO" id="GO:0000981">
    <property type="term" value="F:DNA-binding transcription factor activity, RNA polymerase II-specific"/>
    <property type="evidence" value="ECO:0007669"/>
    <property type="project" value="TreeGrafter"/>
</dbReference>
<feature type="domain" description="C2H2-type" evidence="14">
    <location>
        <begin position="548"/>
        <end position="575"/>
    </location>
</feature>
<feature type="domain" description="C2H2-type" evidence="14">
    <location>
        <begin position="464"/>
        <end position="491"/>
    </location>
</feature>
<feature type="compositionally biased region" description="Polar residues" evidence="13">
    <location>
        <begin position="180"/>
        <end position="203"/>
    </location>
</feature>
<dbReference type="GO" id="GO:0005634">
    <property type="term" value="C:nucleus"/>
    <property type="evidence" value="ECO:0007669"/>
    <property type="project" value="UniProtKB-SubCell"/>
</dbReference>
<evidence type="ECO:0000256" key="12">
    <source>
        <dbReference type="PROSITE-ProRule" id="PRU01263"/>
    </source>
</evidence>
<dbReference type="InterPro" id="IPR012934">
    <property type="entry name" value="Znf_AD"/>
</dbReference>
<feature type="compositionally biased region" description="Polar residues" evidence="13">
    <location>
        <begin position="662"/>
        <end position="680"/>
    </location>
</feature>
<dbReference type="InterPro" id="IPR013087">
    <property type="entry name" value="Znf_C2H2_type"/>
</dbReference>
<feature type="domain" description="C2H2-type" evidence="14">
    <location>
        <begin position="406"/>
        <end position="433"/>
    </location>
</feature>
<evidence type="ECO:0000259" key="14">
    <source>
        <dbReference type="PROSITE" id="PS50157"/>
    </source>
</evidence>
<evidence type="ECO:0000256" key="2">
    <source>
        <dbReference type="ARBA" id="ARBA00004123"/>
    </source>
</evidence>
<feature type="binding site" evidence="12">
    <location>
        <position position="16"/>
    </location>
    <ligand>
        <name>Zn(2+)</name>
        <dbReference type="ChEBI" id="CHEBI:29105"/>
    </ligand>
</feature>
<evidence type="ECO:0000256" key="11">
    <source>
        <dbReference type="PROSITE-ProRule" id="PRU00042"/>
    </source>
</evidence>
<dbReference type="PANTHER" id="PTHR23226">
    <property type="entry name" value="ZINC FINGER AND SCAN DOMAIN-CONTAINING"/>
    <property type="match status" value="1"/>
</dbReference>
<dbReference type="GO" id="GO:0000978">
    <property type="term" value="F:RNA polymerase II cis-regulatory region sequence-specific DNA binding"/>
    <property type="evidence" value="ECO:0007669"/>
    <property type="project" value="TreeGrafter"/>
</dbReference>
<keyword evidence="7" id="KW-0805">Transcription regulation</keyword>
<dbReference type="PANTHER" id="PTHR23226:SF416">
    <property type="entry name" value="FI01424P"/>
    <property type="match status" value="1"/>
</dbReference>
<keyword evidence="4" id="KW-0677">Repeat</keyword>
<feature type="compositionally biased region" description="Basic and acidic residues" evidence="13">
    <location>
        <begin position="301"/>
        <end position="310"/>
    </location>
</feature>
<evidence type="ECO:0000256" key="1">
    <source>
        <dbReference type="ARBA" id="ARBA00003767"/>
    </source>
</evidence>
<keyword evidence="6 12" id="KW-0862">Zinc</keyword>
<feature type="binding site" evidence="12">
    <location>
        <position position="62"/>
    </location>
    <ligand>
        <name>Zn(2+)</name>
        <dbReference type="ChEBI" id="CHEBI:29105"/>
    </ligand>
</feature>
<dbReference type="SMART" id="SM00868">
    <property type="entry name" value="zf-AD"/>
    <property type="match status" value="1"/>
</dbReference>
<dbReference type="Pfam" id="PF00096">
    <property type="entry name" value="zf-C2H2"/>
    <property type="match status" value="4"/>
</dbReference>
<feature type="region of interest" description="Disordered" evidence="13">
    <location>
        <begin position="281"/>
        <end position="310"/>
    </location>
</feature>
<feature type="domain" description="C2H2-type" evidence="14">
    <location>
        <begin position="520"/>
        <end position="547"/>
    </location>
</feature>
<evidence type="ECO:0000256" key="7">
    <source>
        <dbReference type="ARBA" id="ARBA00023015"/>
    </source>
</evidence>
<dbReference type="SUPFAM" id="SSF57716">
    <property type="entry name" value="Glucocorticoid receptor-like (DNA-binding domain)"/>
    <property type="match status" value="1"/>
</dbReference>
<dbReference type="PROSITE" id="PS00028">
    <property type="entry name" value="ZINC_FINGER_C2H2_1"/>
    <property type="match status" value="9"/>
</dbReference>
<dbReference type="Proteomes" id="UP001378592">
    <property type="component" value="Unassembled WGS sequence"/>
</dbReference>
<dbReference type="GO" id="GO:0008270">
    <property type="term" value="F:zinc ion binding"/>
    <property type="evidence" value="ECO:0007669"/>
    <property type="project" value="UniProtKB-UniRule"/>
</dbReference>
<evidence type="ECO:0000259" key="15">
    <source>
        <dbReference type="PROSITE" id="PS51915"/>
    </source>
</evidence>
<feature type="region of interest" description="Disordered" evidence="13">
    <location>
        <begin position="144"/>
        <end position="240"/>
    </location>
</feature>
<dbReference type="FunFam" id="3.30.160.60:FF:001498">
    <property type="entry name" value="Zinc finger protein 404"/>
    <property type="match status" value="1"/>
</dbReference>
<evidence type="ECO:0008006" key="18">
    <source>
        <dbReference type="Google" id="ProtNLM"/>
    </source>
</evidence>
<keyword evidence="10" id="KW-0539">Nucleus</keyword>
<evidence type="ECO:0000256" key="9">
    <source>
        <dbReference type="ARBA" id="ARBA00023163"/>
    </source>
</evidence>
<evidence type="ECO:0000256" key="6">
    <source>
        <dbReference type="ARBA" id="ARBA00022833"/>
    </source>
</evidence>
<feature type="compositionally biased region" description="Basic and acidic residues" evidence="13">
    <location>
        <begin position="215"/>
        <end position="229"/>
    </location>
</feature>
<feature type="domain" description="C2H2-type" evidence="14">
    <location>
        <begin position="492"/>
        <end position="519"/>
    </location>
</feature>
<dbReference type="PROSITE" id="PS50157">
    <property type="entry name" value="ZINC_FINGER_C2H2_2"/>
    <property type="match status" value="10"/>
</dbReference>
<evidence type="ECO:0000256" key="8">
    <source>
        <dbReference type="ARBA" id="ARBA00023125"/>
    </source>
</evidence>
<feature type="compositionally biased region" description="Low complexity" evidence="13">
    <location>
        <begin position="607"/>
        <end position="626"/>
    </location>
</feature>
<comment type="caution">
    <text evidence="16">The sequence shown here is derived from an EMBL/GenBank/DDBJ whole genome shotgun (WGS) entry which is preliminary data.</text>
</comment>
<accession>A0AAN9VNT9</accession>
<feature type="compositionally biased region" description="Polar residues" evidence="13">
    <location>
        <begin position="144"/>
        <end position="154"/>
    </location>
</feature>
<feature type="domain" description="C2H2-type" evidence="14">
    <location>
        <begin position="576"/>
        <end position="599"/>
    </location>
</feature>
<evidence type="ECO:0000256" key="4">
    <source>
        <dbReference type="ARBA" id="ARBA00022737"/>
    </source>
</evidence>
<feature type="domain" description="C2H2-type" evidence="14">
    <location>
        <begin position="349"/>
        <end position="376"/>
    </location>
</feature>
<feature type="binding site" evidence="12">
    <location>
        <position position="59"/>
    </location>
    <ligand>
        <name>Zn(2+)</name>
        <dbReference type="ChEBI" id="CHEBI:29105"/>
    </ligand>
</feature>
<keyword evidence="3 12" id="KW-0479">Metal-binding</keyword>
<organism evidence="16 17">
    <name type="scientific">Gryllus longicercus</name>
    <dbReference type="NCBI Taxonomy" id="2509291"/>
    <lineage>
        <taxon>Eukaryota</taxon>
        <taxon>Metazoa</taxon>
        <taxon>Ecdysozoa</taxon>
        <taxon>Arthropoda</taxon>
        <taxon>Hexapoda</taxon>
        <taxon>Insecta</taxon>
        <taxon>Pterygota</taxon>
        <taxon>Neoptera</taxon>
        <taxon>Polyneoptera</taxon>
        <taxon>Orthoptera</taxon>
        <taxon>Ensifera</taxon>
        <taxon>Gryllidea</taxon>
        <taxon>Grylloidea</taxon>
        <taxon>Gryllidae</taxon>
        <taxon>Gryllinae</taxon>
        <taxon>Gryllus</taxon>
    </lineage>
</organism>
<dbReference type="AlphaFoldDB" id="A0AAN9VNT9"/>
<dbReference type="InterPro" id="IPR036236">
    <property type="entry name" value="Znf_C2H2_sf"/>
</dbReference>
<dbReference type="EMBL" id="JAZDUA010000135">
    <property type="protein sequence ID" value="KAK7866796.1"/>
    <property type="molecule type" value="Genomic_DNA"/>
</dbReference>
<evidence type="ECO:0000313" key="17">
    <source>
        <dbReference type="Proteomes" id="UP001378592"/>
    </source>
</evidence>